<name>K0B3L1_GOTA9</name>
<keyword evidence="1" id="KW-0812">Transmembrane</keyword>
<dbReference type="OrthoDB" id="2884029at2"/>
<accession>K0B3L1</accession>
<sequence>MQLLDSVNQSSIILISTLYIIGVFLKNTMLIKDKYIPIALIAIGIFSSIGLSGLNVNSALQGILVTGVAVLGNPAIKQLKKDE</sequence>
<dbReference type="STRING" id="1128398.Curi_c21980"/>
<evidence type="ECO:0000313" key="3">
    <source>
        <dbReference type="Proteomes" id="UP000006094"/>
    </source>
</evidence>
<feature type="transmembrane region" description="Helical" evidence="1">
    <location>
        <begin position="36"/>
        <end position="53"/>
    </location>
</feature>
<dbReference type="InterPro" id="IPR032111">
    <property type="entry name" value="Clostridium_phage_holin"/>
</dbReference>
<dbReference type="EMBL" id="CP003326">
    <property type="protein sequence ID" value="AFS79201.1"/>
    <property type="molecule type" value="Genomic_DNA"/>
</dbReference>
<reference evidence="2 3" key="1">
    <citation type="journal article" date="2012" name="PLoS ONE">
        <title>The purine-utilizing bacterium Clostridium acidurici 9a: a genome-guided metabolic reconsideration.</title>
        <authorList>
            <person name="Hartwich K."/>
            <person name="Poehlein A."/>
            <person name="Daniel R."/>
        </authorList>
    </citation>
    <scope>NUCLEOTIDE SEQUENCE [LARGE SCALE GENOMIC DNA]</scope>
    <source>
        <strain evidence="3">ATCC 7906 / DSM 604 / BCRC 14475 / CIP 104303 / KCTC 5404 / NCIMB 10678 / 9a</strain>
    </source>
</reference>
<dbReference type="Proteomes" id="UP000006094">
    <property type="component" value="Chromosome"/>
</dbReference>
<keyword evidence="3" id="KW-1185">Reference proteome</keyword>
<evidence type="ECO:0008006" key="4">
    <source>
        <dbReference type="Google" id="ProtNLM"/>
    </source>
</evidence>
<dbReference type="HOGENOM" id="CLU_168120_1_1_9"/>
<dbReference type="RefSeq" id="WP_014968337.1">
    <property type="nucleotide sequence ID" value="NC_018664.1"/>
</dbReference>
<evidence type="ECO:0000256" key="1">
    <source>
        <dbReference type="SAM" id="Phobius"/>
    </source>
</evidence>
<keyword evidence="1" id="KW-1133">Transmembrane helix</keyword>
<protein>
    <recommendedName>
        <fullName evidence="4">Holin</fullName>
    </recommendedName>
</protein>
<dbReference type="PATRIC" id="fig|1128398.3.peg.2272"/>
<keyword evidence="1" id="KW-0472">Membrane</keyword>
<dbReference type="Pfam" id="PF16079">
    <property type="entry name" value="Phage_holin_5_2"/>
    <property type="match status" value="1"/>
</dbReference>
<proteinExistence type="predicted"/>
<organism evidence="2 3">
    <name type="scientific">Gottschalkia acidurici (strain ATCC 7906 / DSM 604 / BCRC 14475 / CIP 104303 / KCTC 5404 / NCIMB 10678 / 9a)</name>
    <name type="common">Clostridium acidurici</name>
    <dbReference type="NCBI Taxonomy" id="1128398"/>
    <lineage>
        <taxon>Bacteria</taxon>
        <taxon>Bacillati</taxon>
        <taxon>Bacillota</taxon>
        <taxon>Tissierellia</taxon>
        <taxon>Tissierellales</taxon>
        <taxon>Gottschalkiaceae</taxon>
        <taxon>Gottschalkia</taxon>
    </lineage>
</organism>
<dbReference type="KEGG" id="cad:Curi_c21980"/>
<gene>
    <name evidence="2" type="ordered locus">Curi_c21980</name>
</gene>
<dbReference type="AlphaFoldDB" id="K0B3L1"/>
<evidence type="ECO:0000313" key="2">
    <source>
        <dbReference type="EMBL" id="AFS79201.1"/>
    </source>
</evidence>
<feature type="transmembrane region" description="Helical" evidence="1">
    <location>
        <begin position="6"/>
        <end position="24"/>
    </location>
</feature>